<dbReference type="PANTHER" id="PTHR38686:SF1">
    <property type="entry name" value="APOLIPOPROTEIN N-ACYLTRANSFERASE"/>
    <property type="match status" value="1"/>
</dbReference>
<evidence type="ECO:0000256" key="5">
    <source>
        <dbReference type="ARBA" id="ARBA00022692"/>
    </source>
</evidence>
<feature type="transmembrane region" description="Helical" evidence="9">
    <location>
        <begin position="58"/>
        <end position="78"/>
    </location>
</feature>
<dbReference type="NCBIfam" id="TIGR00546">
    <property type="entry name" value="lnt"/>
    <property type="match status" value="1"/>
</dbReference>
<evidence type="ECO:0000313" key="11">
    <source>
        <dbReference type="EMBL" id="SDF26597.1"/>
    </source>
</evidence>
<dbReference type="EMBL" id="FNBL01000003">
    <property type="protein sequence ID" value="SDF26597.1"/>
    <property type="molecule type" value="Genomic_DNA"/>
</dbReference>
<evidence type="ECO:0000256" key="7">
    <source>
        <dbReference type="ARBA" id="ARBA00023136"/>
    </source>
</evidence>
<reference evidence="11 12" key="1">
    <citation type="submission" date="2016-10" db="EMBL/GenBank/DDBJ databases">
        <authorList>
            <person name="de Groot N.N."/>
        </authorList>
    </citation>
    <scope>NUCLEOTIDE SEQUENCE [LARGE SCALE GENOMIC DNA]</scope>
    <source>
        <strain evidence="11 12">DSM 27375</strain>
    </source>
</reference>
<feature type="transmembrane region" description="Helical" evidence="9">
    <location>
        <begin position="90"/>
        <end position="114"/>
    </location>
</feature>
<comment type="pathway">
    <text evidence="9">Protein modification; lipoprotein biosynthesis (N-acyl transfer).</text>
</comment>
<dbReference type="Proteomes" id="UP000182284">
    <property type="component" value="Unassembled WGS sequence"/>
</dbReference>
<sequence length="507" mass="55366">MRVIPVLRRGFAPPRLFALAAGLLVALGQAPLSAWPLALIGLVMAVLSWSKARTAGEAAWRGWMVGFGAFLVSLTWLVNPFLVDPARDAWMIPFALFFMCGGLALFWALAFYGAKRLRVGLPGLVALWGLAELARGHVFTGFPWAMPGYIWLDQAPAQLASLIGPYALTTLTFAWAALVARAVLNRSFFTAGAALILMISAYGYGWARLSQPLPQDRPQSIRVVQPNAPQREKWDPELVWTFYERALKLSAPEGADLVIWPETSVSVPLWAADPYLTEIAQNVSPARAIVGLNRVEGYQGYNSAVLVGHDGQPQEIYDKHHLVPFGEYMPMPALLERIGLRAFTAQEGYGYSAGPGPRLIDTGGTGLALPLICYEAIFPRDLRTDMRPDWLLQMTNDAWFGTFSGPQQALAQARFRAIETGLPMVRAANTGISAVIDARGDIRVAIPLGTSGAVTSTLPGALPKTLYMRYGETALWGLLTLLMVSGLSVSRLGTRQGQRDRRTRKTD</sequence>
<evidence type="ECO:0000256" key="8">
    <source>
        <dbReference type="ARBA" id="ARBA00023315"/>
    </source>
</evidence>
<protein>
    <recommendedName>
        <fullName evidence="9">Apolipoprotein N-acyltransferase</fullName>
        <shortName evidence="9">ALP N-acyltransferase</shortName>
        <ecNumber evidence="9">2.3.1.269</ecNumber>
    </recommendedName>
</protein>
<evidence type="ECO:0000256" key="2">
    <source>
        <dbReference type="ARBA" id="ARBA00010065"/>
    </source>
</evidence>
<dbReference type="HAMAP" id="MF_01148">
    <property type="entry name" value="Lnt"/>
    <property type="match status" value="1"/>
</dbReference>
<keyword evidence="11" id="KW-0449">Lipoprotein</keyword>
<dbReference type="SUPFAM" id="SSF56317">
    <property type="entry name" value="Carbon-nitrogen hydrolase"/>
    <property type="match status" value="1"/>
</dbReference>
<keyword evidence="7 9" id="KW-0472">Membrane</keyword>
<dbReference type="GO" id="GO:0005886">
    <property type="term" value="C:plasma membrane"/>
    <property type="evidence" value="ECO:0007669"/>
    <property type="project" value="UniProtKB-SubCell"/>
</dbReference>
<dbReference type="PANTHER" id="PTHR38686">
    <property type="entry name" value="APOLIPOPROTEIN N-ACYLTRANSFERASE"/>
    <property type="match status" value="1"/>
</dbReference>
<dbReference type="AlphaFoldDB" id="A0A1G7JNT5"/>
<evidence type="ECO:0000313" key="12">
    <source>
        <dbReference type="Proteomes" id="UP000182284"/>
    </source>
</evidence>
<comment type="function">
    <text evidence="9">Catalyzes the phospholipid dependent N-acylation of the N-terminal cysteine of apolipoprotein, the last step in lipoprotein maturation.</text>
</comment>
<proteinExistence type="inferred from homology"/>
<evidence type="ECO:0000256" key="6">
    <source>
        <dbReference type="ARBA" id="ARBA00022989"/>
    </source>
</evidence>
<keyword evidence="8 9" id="KW-0012">Acyltransferase</keyword>
<evidence type="ECO:0000256" key="1">
    <source>
        <dbReference type="ARBA" id="ARBA00004651"/>
    </source>
</evidence>
<feature type="domain" description="CN hydrolase" evidence="10">
    <location>
        <begin position="224"/>
        <end position="460"/>
    </location>
</feature>
<name>A0A1G7JNT5_9RHOB</name>
<keyword evidence="6 9" id="KW-1133">Transmembrane helix</keyword>
<dbReference type="UniPathway" id="UPA00666"/>
<gene>
    <name evidence="9" type="primary">lnt</name>
    <name evidence="11" type="ORF">SAMN04488117_103158</name>
</gene>
<dbReference type="InterPro" id="IPR003010">
    <property type="entry name" value="C-N_Hydrolase"/>
</dbReference>
<evidence type="ECO:0000256" key="3">
    <source>
        <dbReference type="ARBA" id="ARBA00022475"/>
    </source>
</evidence>
<dbReference type="InterPro" id="IPR004563">
    <property type="entry name" value="Apolipo_AcylTrfase"/>
</dbReference>
<dbReference type="CDD" id="cd07571">
    <property type="entry name" value="ALP_N-acyl_transferase"/>
    <property type="match status" value="1"/>
</dbReference>
<dbReference type="OrthoDB" id="9804277at2"/>
<comment type="caution">
    <text evidence="9">Lacks conserved residue(s) required for the propagation of feature annotation.</text>
</comment>
<keyword evidence="3 9" id="KW-1003">Cell membrane</keyword>
<dbReference type="InterPro" id="IPR045378">
    <property type="entry name" value="LNT_N"/>
</dbReference>
<dbReference type="GO" id="GO:0016410">
    <property type="term" value="F:N-acyltransferase activity"/>
    <property type="evidence" value="ECO:0007669"/>
    <property type="project" value="UniProtKB-UniRule"/>
</dbReference>
<dbReference type="Pfam" id="PF00795">
    <property type="entry name" value="CN_hydrolase"/>
    <property type="match status" value="1"/>
</dbReference>
<accession>A0A1G7JNT5</accession>
<comment type="similarity">
    <text evidence="2 9">Belongs to the CN hydrolase family. Apolipoprotein N-acyltransferase subfamily.</text>
</comment>
<dbReference type="RefSeq" id="WP_074642909.1">
    <property type="nucleotide sequence ID" value="NZ_FNBL01000003.1"/>
</dbReference>
<comment type="subcellular location">
    <subcellularLocation>
        <location evidence="1 9">Cell membrane</location>
        <topology evidence="1 9">Multi-pass membrane protein</topology>
    </subcellularLocation>
</comment>
<feature type="transmembrane region" description="Helical" evidence="9">
    <location>
        <begin position="474"/>
        <end position="494"/>
    </location>
</feature>
<dbReference type="InterPro" id="IPR036526">
    <property type="entry name" value="C-N_Hydrolase_sf"/>
</dbReference>
<feature type="transmembrane region" description="Helical" evidence="9">
    <location>
        <begin position="159"/>
        <end position="182"/>
    </location>
</feature>
<keyword evidence="4 9" id="KW-0808">Transferase</keyword>
<dbReference type="Gene3D" id="3.60.110.10">
    <property type="entry name" value="Carbon-nitrogen hydrolase"/>
    <property type="match status" value="1"/>
</dbReference>
<dbReference type="GO" id="GO:0042158">
    <property type="term" value="P:lipoprotein biosynthetic process"/>
    <property type="evidence" value="ECO:0007669"/>
    <property type="project" value="UniProtKB-UniRule"/>
</dbReference>
<feature type="transmembrane region" description="Helical" evidence="9">
    <location>
        <begin position="188"/>
        <end position="207"/>
    </location>
</feature>
<dbReference type="EC" id="2.3.1.269" evidence="9"/>
<dbReference type="Pfam" id="PF20154">
    <property type="entry name" value="LNT_N"/>
    <property type="match status" value="1"/>
</dbReference>
<organism evidence="11 12">
    <name type="scientific">Celeribacter baekdonensis</name>
    <dbReference type="NCBI Taxonomy" id="875171"/>
    <lineage>
        <taxon>Bacteria</taxon>
        <taxon>Pseudomonadati</taxon>
        <taxon>Pseudomonadota</taxon>
        <taxon>Alphaproteobacteria</taxon>
        <taxon>Rhodobacterales</taxon>
        <taxon>Roseobacteraceae</taxon>
        <taxon>Celeribacter</taxon>
    </lineage>
</organism>
<comment type="catalytic activity">
    <reaction evidence="9">
        <text>N-terminal S-1,2-diacyl-sn-glyceryl-L-cysteinyl-[lipoprotein] + a glycerophospholipid = N-acyl-S-1,2-diacyl-sn-glyceryl-L-cysteinyl-[lipoprotein] + a 2-acyl-sn-glycero-3-phospholipid + H(+)</text>
        <dbReference type="Rhea" id="RHEA:48228"/>
        <dbReference type="Rhea" id="RHEA-COMP:14681"/>
        <dbReference type="Rhea" id="RHEA-COMP:14684"/>
        <dbReference type="ChEBI" id="CHEBI:15378"/>
        <dbReference type="ChEBI" id="CHEBI:136912"/>
        <dbReference type="ChEBI" id="CHEBI:140656"/>
        <dbReference type="ChEBI" id="CHEBI:140657"/>
        <dbReference type="ChEBI" id="CHEBI:140660"/>
        <dbReference type="EC" id="2.3.1.269"/>
    </reaction>
</comment>
<evidence type="ECO:0000256" key="9">
    <source>
        <dbReference type="HAMAP-Rule" id="MF_01148"/>
    </source>
</evidence>
<keyword evidence="5 9" id="KW-0812">Transmembrane</keyword>
<evidence type="ECO:0000256" key="4">
    <source>
        <dbReference type="ARBA" id="ARBA00022679"/>
    </source>
</evidence>
<evidence type="ECO:0000259" key="10">
    <source>
        <dbReference type="PROSITE" id="PS50263"/>
    </source>
</evidence>
<dbReference type="PROSITE" id="PS50263">
    <property type="entry name" value="CN_HYDROLASE"/>
    <property type="match status" value="1"/>
</dbReference>